<keyword evidence="2" id="KW-1185">Reference proteome</keyword>
<comment type="caution">
    <text evidence="1">The sequence shown here is derived from an EMBL/GenBank/DDBJ whole genome shotgun (WGS) entry which is preliminary data.</text>
</comment>
<dbReference type="EMBL" id="BLZA01000010">
    <property type="protein sequence ID" value="GHJ84946.1"/>
    <property type="molecule type" value="Genomic_DNA"/>
</dbReference>
<reference evidence="1" key="1">
    <citation type="submission" date="2020-07" db="EMBL/GenBank/DDBJ databases">
        <title>Draft Genome Sequence of a Deep-Sea Yeast, Naganishia (Cryptococcus) liquefaciens strain N6.</title>
        <authorList>
            <person name="Han Y.W."/>
            <person name="Kajitani R."/>
            <person name="Morimoto H."/>
            <person name="Parhat M."/>
            <person name="Tsubouchi H."/>
            <person name="Bakenova O."/>
            <person name="Ogata M."/>
            <person name="Argunhan B."/>
            <person name="Aoki R."/>
            <person name="Kajiwara S."/>
            <person name="Itoh T."/>
            <person name="Iwasaki H."/>
        </authorList>
    </citation>
    <scope>NUCLEOTIDE SEQUENCE</scope>
    <source>
        <strain evidence="1">N6</strain>
    </source>
</reference>
<sequence>MDSFEQSVVCEAGSDESAGSCDTFVPGWSYARKVALEGRLIAPTLIDDRGTLTPLIDSVLLTPPTHPDDQTSVPAQTRLTQEPKPLLHGLGLNISLEETIDLTIFRR</sequence>
<dbReference type="AlphaFoldDB" id="A0A8H3TPG5"/>
<name>A0A8H3TPG5_9TREE</name>
<proteinExistence type="predicted"/>
<evidence type="ECO:0000313" key="1">
    <source>
        <dbReference type="EMBL" id="GHJ84946.1"/>
    </source>
</evidence>
<dbReference type="Proteomes" id="UP000620104">
    <property type="component" value="Unassembled WGS sequence"/>
</dbReference>
<accession>A0A8H3TPG5</accession>
<gene>
    <name evidence="1" type="ORF">NliqN6_1348</name>
</gene>
<evidence type="ECO:0000313" key="2">
    <source>
        <dbReference type="Proteomes" id="UP000620104"/>
    </source>
</evidence>
<protein>
    <submittedName>
        <fullName evidence="1">Uncharacterized protein</fullName>
    </submittedName>
</protein>
<organism evidence="1 2">
    <name type="scientific">Naganishia liquefaciens</name>
    <dbReference type="NCBI Taxonomy" id="104408"/>
    <lineage>
        <taxon>Eukaryota</taxon>
        <taxon>Fungi</taxon>
        <taxon>Dikarya</taxon>
        <taxon>Basidiomycota</taxon>
        <taxon>Agaricomycotina</taxon>
        <taxon>Tremellomycetes</taxon>
        <taxon>Filobasidiales</taxon>
        <taxon>Filobasidiaceae</taxon>
        <taxon>Naganishia</taxon>
    </lineage>
</organism>